<keyword evidence="5 13" id="KW-0399">Innate immunity</keyword>
<evidence type="ECO:0000313" key="18">
    <source>
        <dbReference type="Proteomes" id="UP000001645"/>
    </source>
</evidence>
<comment type="function">
    <text evidence="13">The cytotoxic action of BPI is limited to many species of Gram-negative bacteria; this specificity may be explained by a strong affinity of the very basic N-terminal half for the negatively charged lipopolysaccharides that are unique to the Gram-negative bacterial outer envelope.</text>
</comment>
<comment type="function">
    <text evidence="12">May have the capacity to recognize and bind specific classes of odorants. May act as a carrier molecule, transporting odorants across the mucus layer to access receptor sites. May serve as a primary defense mechanism by recognizing and removing potentially harmful odorants or pathogenic microorganisms from the mucosa or clearing excess odorant from mucus to enable new odorant stimuli to be received.</text>
</comment>
<sequence>MCSAPAARTCRCPGVSGSLPARVHLLSGATLGMWLCLLLLMAACVPTSTSSPGIKGRVTRSALEYGRRFGLDLLRSLLQKEHDVNLQGSYRAPFLGRLNYTVPQIHIHELQMNDSTVDFAEDVGVQLTVDRARIQLSATWRAQLGAWQDSGSLQLRIRDLAVAVLLGLGADEQGQPSMWAAGCDARGTDLRLEFHQGQSWLYNLLVPLLQRTLRQQLNKQLCVEIQKGIGRLQDSLKNVRVSAQLDAFAAIDLSLLGQPGITKQHGDVDLKGEFFGVRGQWQSPFSAQPVELPELQEPMLLVAVTEFVANTAAFVYFTAGALRRNITAEMLPRRFPLKLNTESMGNFAPQLQQHFPSRPVELHLWARRQPLLSCHPNALHGAFFGSAEAFVVLPNATRVPAFLLNIDANVTGKPTIAGNRLGGTVGLKSLNVMQVMSYVGPLQVEKLENMLKFGLWLFGVPWANKRLHPGIPLPTPHGITLLHPRLSLHKVGAFPVPSPLPLCHHALLLPLSPRRASCSSPQTCSTSLETRTCVGRCWHCMLYCIPIPAPIPLASRALAASAEQWVLYPIGWD</sequence>
<dbReference type="InterPro" id="IPR032942">
    <property type="entry name" value="BPI/LBP/Plunc"/>
</dbReference>
<dbReference type="Pfam" id="PF02886">
    <property type="entry name" value="LBP_BPI_CETP_C"/>
    <property type="match status" value="1"/>
</dbReference>
<comment type="domain">
    <text evidence="13">The N-terminal region may be exposed to the interior of the granule, whereas the C-terminal portion may be embedded in the membrane. During phagocytosis and degranulation, proteases may be released and activated and cleave BPI at the junction of the N- and C-terminal portions of the molecule, providing controlled release of the N-terminal antibacterial fragment when bacteria are ingested.</text>
</comment>
<dbReference type="GO" id="GO:0045087">
    <property type="term" value="P:innate immune response"/>
    <property type="evidence" value="ECO:0007669"/>
    <property type="project" value="UniProtKB-UniRule"/>
</dbReference>
<keyword evidence="14" id="KW-0812">Transmembrane</keyword>
<evidence type="ECO:0000256" key="13">
    <source>
        <dbReference type="RuleBase" id="RU369039"/>
    </source>
</evidence>
<evidence type="ECO:0000256" key="9">
    <source>
        <dbReference type="ARBA" id="ARBA00023157"/>
    </source>
</evidence>
<dbReference type="GO" id="GO:0001530">
    <property type="term" value="F:lipopolysaccharide binding"/>
    <property type="evidence" value="ECO:0007669"/>
    <property type="project" value="TreeGrafter"/>
</dbReference>
<reference evidence="17" key="2">
    <citation type="submission" date="2025-08" db="UniProtKB">
        <authorList>
            <consortium name="Ensembl"/>
        </authorList>
    </citation>
    <scope>IDENTIFICATION</scope>
</reference>
<keyword evidence="14" id="KW-0472">Membrane</keyword>
<evidence type="ECO:0000256" key="4">
    <source>
        <dbReference type="ARBA" id="ARBA00022529"/>
    </source>
</evidence>
<evidence type="ECO:0000256" key="12">
    <source>
        <dbReference type="ARBA" id="ARBA00057513"/>
    </source>
</evidence>
<keyword evidence="14" id="KW-1133">Transmembrane helix</keyword>
<keyword evidence="9 13" id="KW-1015">Disulfide bond</keyword>
<dbReference type="GeneTree" id="ENSGT01150000286994"/>
<dbReference type="PANTHER" id="PTHR10504:SF84">
    <property type="entry name" value="BACTERICIDAL PERMEABILITY-INCREASING PROTEIN"/>
    <property type="match status" value="1"/>
</dbReference>
<dbReference type="InterPro" id="IPR017943">
    <property type="entry name" value="Bactericidal_perm-incr_a/b_dom"/>
</dbReference>
<dbReference type="GO" id="GO:0031663">
    <property type="term" value="P:lipopolysaccharide-mediated signaling pathway"/>
    <property type="evidence" value="ECO:0007669"/>
    <property type="project" value="TreeGrafter"/>
</dbReference>
<dbReference type="InterPro" id="IPR017942">
    <property type="entry name" value="Lipid-bd_serum_glycop_N"/>
</dbReference>
<dbReference type="InterPro" id="IPR001124">
    <property type="entry name" value="Lipid-bd_serum_glycop_C"/>
</dbReference>
<evidence type="ECO:0000256" key="3">
    <source>
        <dbReference type="ARBA" id="ARBA00022525"/>
    </source>
</evidence>
<name>A0A803Y7A9_MELGA</name>
<evidence type="ECO:0000256" key="11">
    <source>
        <dbReference type="ARBA" id="ARBA00025943"/>
    </source>
</evidence>
<dbReference type="PANTHER" id="PTHR10504">
    <property type="entry name" value="BACTERICIDAL PERMEABILITY-INCREASING BPI PROTEIN-RELATED"/>
    <property type="match status" value="1"/>
</dbReference>
<proteinExistence type="inferred from homology"/>
<comment type="similarity">
    <text evidence="2">Belongs to the BPI/LBP/Plunc superfamily. BPI/LBP family.</text>
</comment>
<accession>A0A803Y7A9</accession>
<dbReference type="GO" id="GO:0050829">
    <property type="term" value="P:defense response to Gram-negative bacterium"/>
    <property type="evidence" value="ECO:0007669"/>
    <property type="project" value="UniProtKB-UniRule"/>
</dbReference>
<protein>
    <recommendedName>
        <fullName evidence="13">Bactericidal permeability-increasing protein</fullName>
        <shortName evidence="13">BPI</shortName>
    </recommendedName>
</protein>
<dbReference type="FunFam" id="3.15.20.10:FF:000003">
    <property type="entry name" value="BPI fold-containing family B member 3"/>
    <property type="match status" value="1"/>
</dbReference>
<evidence type="ECO:0000256" key="7">
    <source>
        <dbReference type="ARBA" id="ARBA00022859"/>
    </source>
</evidence>
<dbReference type="Bgee" id="ENSMGAG00000007122">
    <property type="expression patterns" value="Expressed in bursa of Fabricius and 4 other cell types or tissues"/>
</dbReference>
<dbReference type="AlphaFoldDB" id="A0A803Y7A9"/>
<evidence type="ECO:0000256" key="2">
    <source>
        <dbReference type="ARBA" id="ARBA00007292"/>
    </source>
</evidence>
<dbReference type="SMART" id="SM00329">
    <property type="entry name" value="BPI2"/>
    <property type="match status" value="1"/>
</dbReference>
<evidence type="ECO:0000259" key="15">
    <source>
        <dbReference type="SMART" id="SM00328"/>
    </source>
</evidence>
<evidence type="ECO:0000313" key="17">
    <source>
        <dbReference type="Ensembl" id="ENSMGAP00000027656.1"/>
    </source>
</evidence>
<dbReference type="Pfam" id="PF01273">
    <property type="entry name" value="LBP_BPI_CETP"/>
    <property type="match status" value="1"/>
</dbReference>
<keyword evidence="8 13" id="KW-0044">Antibiotic</keyword>
<dbReference type="Ensembl" id="ENSMGAT00000026609.1">
    <property type="protein sequence ID" value="ENSMGAP00000027656.1"/>
    <property type="gene ID" value="ENSMGAG00000007122.3"/>
</dbReference>
<evidence type="ECO:0000256" key="6">
    <source>
        <dbReference type="ARBA" id="ARBA00022729"/>
    </source>
</evidence>
<dbReference type="Gene3D" id="3.15.10.10">
    <property type="entry name" value="Bactericidal permeability-increasing protein, domain 1"/>
    <property type="match status" value="1"/>
</dbReference>
<dbReference type="Proteomes" id="UP000001645">
    <property type="component" value="Chromosome 22"/>
</dbReference>
<dbReference type="GO" id="GO:0005615">
    <property type="term" value="C:extracellular space"/>
    <property type="evidence" value="ECO:0007669"/>
    <property type="project" value="UniProtKB-UniRule"/>
</dbReference>
<keyword evidence="3 13" id="KW-0964">Secreted</keyword>
<dbReference type="InParanoid" id="A0A803Y7A9"/>
<comment type="subcellular location">
    <subcellularLocation>
        <location evidence="1 13">Secreted</location>
    </subcellularLocation>
</comment>
<evidence type="ECO:0000256" key="14">
    <source>
        <dbReference type="SAM" id="Phobius"/>
    </source>
</evidence>
<gene>
    <name evidence="17" type="primary">LOC104914091</name>
</gene>
<keyword evidence="7 13" id="KW-0391">Immunity</keyword>
<evidence type="ECO:0000256" key="5">
    <source>
        <dbReference type="ARBA" id="ARBA00022588"/>
    </source>
</evidence>
<organism evidence="17 18">
    <name type="scientific">Meleagris gallopavo</name>
    <name type="common">Wild turkey</name>
    <dbReference type="NCBI Taxonomy" id="9103"/>
    <lineage>
        <taxon>Eukaryota</taxon>
        <taxon>Metazoa</taxon>
        <taxon>Chordata</taxon>
        <taxon>Craniata</taxon>
        <taxon>Vertebrata</taxon>
        <taxon>Euteleostomi</taxon>
        <taxon>Archelosauria</taxon>
        <taxon>Archosauria</taxon>
        <taxon>Dinosauria</taxon>
        <taxon>Saurischia</taxon>
        <taxon>Theropoda</taxon>
        <taxon>Coelurosauria</taxon>
        <taxon>Aves</taxon>
        <taxon>Neognathae</taxon>
        <taxon>Galloanserae</taxon>
        <taxon>Galliformes</taxon>
        <taxon>Phasianidae</taxon>
        <taxon>Meleagridinae</taxon>
        <taxon>Meleagris</taxon>
    </lineage>
</organism>
<reference evidence="17" key="3">
    <citation type="submission" date="2025-09" db="UniProtKB">
        <authorList>
            <consortium name="Ensembl"/>
        </authorList>
    </citation>
    <scope>IDENTIFICATION</scope>
</reference>
<reference evidence="17 18" key="1">
    <citation type="journal article" date="2010" name="PLoS Biol.">
        <title>Multi-platform next-generation sequencing of the domestic turkey (Meleagris gallopavo): genome assembly and analysis.</title>
        <authorList>
            <person name="Dalloul R.A."/>
            <person name="Long J.A."/>
            <person name="Zimin A.V."/>
            <person name="Aslam L."/>
            <person name="Beal K."/>
            <person name="Blomberg L.A."/>
            <person name="Bouffard P."/>
            <person name="Burt D.W."/>
            <person name="Crasta O."/>
            <person name="Crooijmans R.P."/>
            <person name="Cooper K."/>
            <person name="Coulombe R.A."/>
            <person name="De S."/>
            <person name="Delany M.E."/>
            <person name="Dodgson J.B."/>
            <person name="Dong J.J."/>
            <person name="Evans C."/>
            <person name="Frederickson K.M."/>
            <person name="Flicek P."/>
            <person name="Florea L."/>
            <person name="Folkerts O."/>
            <person name="Groenen M.A."/>
            <person name="Harkins T.T."/>
            <person name="Herrero J."/>
            <person name="Hoffmann S."/>
            <person name="Megens H.J."/>
            <person name="Jiang A."/>
            <person name="de Jong P."/>
            <person name="Kaiser P."/>
            <person name="Kim H."/>
            <person name="Kim K.W."/>
            <person name="Kim S."/>
            <person name="Langenberger D."/>
            <person name="Lee M.K."/>
            <person name="Lee T."/>
            <person name="Mane S."/>
            <person name="Marcais G."/>
            <person name="Marz M."/>
            <person name="McElroy A.P."/>
            <person name="Modise T."/>
            <person name="Nefedov M."/>
            <person name="Notredame C."/>
            <person name="Paton I.R."/>
            <person name="Payne W.S."/>
            <person name="Pertea G."/>
            <person name="Prickett D."/>
            <person name="Puiu D."/>
            <person name="Qioa D."/>
            <person name="Raineri E."/>
            <person name="Ruffier M."/>
            <person name="Salzberg S.L."/>
            <person name="Schatz M.C."/>
            <person name="Scheuring C."/>
            <person name="Schmidt C.J."/>
            <person name="Schroeder S."/>
            <person name="Searle S.M."/>
            <person name="Smith E.J."/>
            <person name="Smith J."/>
            <person name="Sonstegard T.S."/>
            <person name="Stadler P.F."/>
            <person name="Tafer H."/>
            <person name="Tu Z.J."/>
            <person name="Van Tassell C.P."/>
            <person name="Vilella A.J."/>
            <person name="Williams K.P."/>
            <person name="Yorke J.A."/>
            <person name="Zhang L."/>
            <person name="Zhang H.B."/>
            <person name="Zhang X."/>
            <person name="Zhang Y."/>
            <person name="Reed K.M."/>
        </authorList>
    </citation>
    <scope>NUCLEOTIDE SEQUENCE [LARGE SCALE GENOMIC DNA]</scope>
</reference>
<feature type="domain" description="Lipid-binding serum glycoprotein C-terminal" evidence="16">
    <location>
        <begin position="294"/>
        <end position="493"/>
    </location>
</feature>
<feature type="domain" description="Lipid-binding serum glycoprotein N-terminal" evidence="15">
    <location>
        <begin position="57"/>
        <end position="279"/>
    </location>
</feature>
<dbReference type="SUPFAM" id="SSF55394">
    <property type="entry name" value="Bactericidal permeability-increasing protein, BPI"/>
    <property type="match status" value="2"/>
</dbReference>
<keyword evidence="6 13" id="KW-0732">Signal</keyword>
<dbReference type="Gene3D" id="3.15.20.10">
    <property type="entry name" value="Bactericidal permeability-increasing protein, domain 2"/>
    <property type="match status" value="1"/>
</dbReference>
<keyword evidence="4 13" id="KW-0929">Antimicrobial</keyword>
<feature type="transmembrane region" description="Helical" evidence="14">
    <location>
        <begin position="23"/>
        <end position="45"/>
    </location>
</feature>
<evidence type="ECO:0000256" key="10">
    <source>
        <dbReference type="ARBA" id="ARBA00023180"/>
    </source>
</evidence>
<keyword evidence="10 13" id="KW-0325">Glycoprotein</keyword>
<evidence type="ECO:0000256" key="8">
    <source>
        <dbReference type="ARBA" id="ARBA00023022"/>
    </source>
</evidence>
<evidence type="ECO:0000256" key="1">
    <source>
        <dbReference type="ARBA" id="ARBA00004613"/>
    </source>
</evidence>
<evidence type="ECO:0000259" key="16">
    <source>
        <dbReference type="SMART" id="SM00329"/>
    </source>
</evidence>
<comment type="domain">
    <text evidence="13">The N- and C-terminal barrels adopt an identical fold despite having only 13% of conserved residues.</text>
</comment>
<comment type="subunit">
    <text evidence="11 13">Monomer. Homodimer; disulfide-linked.</text>
</comment>
<dbReference type="SMART" id="SM00328">
    <property type="entry name" value="BPI1"/>
    <property type="match status" value="1"/>
</dbReference>
<keyword evidence="18" id="KW-1185">Reference proteome</keyword>